<evidence type="ECO:0000313" key="2">
    <source>
        <dbReference type="Proteomes" id="UP000828048"/>
    </source>
</evidence>
<organism evidence="1 2">
    <name type="scientific">Vaccinium darrowii</name>
    <dbReference type="NCBI Taxonomy" id="229202"/>
    <lineage>
        <taxon>Eukaryota</taxon>
        <taxon>Viridiplantae</taxon>
        <taxon>Streptophyta</taxon>
        <taxon>Embryophyta</taxon>
        <taxon>Tracheophyta</taxon>
        <taxon>Spermatophyta</taxon>
        <taxon>Magnoliopsida</taxon>
        <taxon>eudicotyledons</taxon>
        <taxon>Gunneridae</taxon>
        <taxon>Pentapetalae</taxon>
        <taxon>asterids</taxon>
        <taxon>Ericales</taxon>
        <taxon>Ericaceae</taxon>
        <taxon>Vaccinioideae</taxon>
        <taxon>Vaccinieae</taxon>
        <taxon>Vaccinium</taxon>
    </lineage>
</organism>
<name>A0ACB7YKB0_9ERIC</name>
<comment type="caution">
    <text evidence="1">The sequence shown here is derived from an EMBL/GenBank/DDBJ whole genome shotgun (WGS) entry which is preliminary data.</text>
</comment>
<keyword evidence="2" id="KW-1185">Reference proteome</keyword>
<dbReference type="EMBL" id="CM037161">
    <property type="protein sequence ID" value="KAH7853594.1"/>
    <property type="molecule type" value="Genomic_DNA"/>
</dbReference>
<proteinExistence type="predicted"/>
<dbReference type="Proteomes" id="UP000828048">
    <property type="component" value="Chromosome 11"/>
</dbReference>
<gene>
    <name evidence="1" type="ORF">Vadar_004506</name>
</gene>
<evidence type="ECO:0000313" key="1">
    <source>
        <dbReference type="EMBL" id="KAH7853594.1"/>
    </source>
</evidence>
<accession>A0ACB7YKB0</accession>
<reference evidence="1 2" key="1">
    <citation type="journal article" date="2021" name="Hortic Res">
        <title>High-quality reference genome and annotation aids understanding of berry development for evergreen blueberry (Vaccinium darrowii).</title>
        <authorList>
            <person name="Yu J."/>
            <person name="Hulse-Kemp A.M."/>
            <person name="Babiker E."/>
            <person name="Staton M."/>
        </authorList>
    </citation>
    <scope>NUCLEOTIDE SEQUENCE [LARGE SCALE GENOMIC DNA]</scope>
    <source>
        <strain evidence="2">cv. NJ 8807/NJ 8810</strain>
        <tissue evidence="1">Young leaf</tissue>
    </source>
</reference>
<sequence length="1621" mass="179976">MSCLQVSLPNLKVLKISKLENLETLGHDSLSVGSLSKLEEFLVGDCGKLLCVFPSQSVPMLRNLERLTVESCHLLEVVFELEGVDTKEPNPDILPALNVVKLCDLPKLIYISKEDPIGFRYIQTLEIDGCHSLSYVFAPTVMKSISQLCKLKIRGCKMLSRIVAEENGMGESSVDEVKFPQLETLELHDLPNLASLFPNVNIDLPKSTDRLHNQMQPQSLFNEKVAIPSLKYLELVGLKNVSDLGCSELPSSSFSKLEKLKVIGCTSLRNMFHPSMAGGFVNLKELLIHFCSTLEAVVGKEEEVEGGNERKIDKVEFPQLERLELHDLPNLVSLFQNVNIALPKSTNHLHNPMLPQSLFNEKVAIPSLKYLELHGLKNVSDLWCSELPSSSFSKLEKLKVIGCTSLRNMFHPSMAGGFVNLKELLIHFCFTLEAVVGKEEEVEGGNERKIDKVEFPQLERLELHDLPNLVSLFLNVNIALPKSTNRLHNPMLPQSLFNEKVAIPSLKYLELHGLKNVIDLWCSELPSSPFSKLEKLKVIGCTRLRNMFHPSMAGGFVNLKELLIHFCSTLEAVVGKEEEVEGGNERKIDKVEFPQLERLELHDLPNLVSLFLNVNIALPKSTNRLHNPMLPQSLFNEKVAIPSLKYLELHGLKNVSNLWCSELPSSLFCKLEKLKVIGCTSLRNMFHPSMAGGFENLKELLIHFCSTLEVVVGKEEEVEGGHERKIDKVEFPQLERLELHDLPNLVSLFQNVNIALPKSTNRLHNPMLPQSLFNEKVAIPSLKYLELHRLKNVSDLWCSELPSSSFSKLEQLKVIRCTSLRNVFYPSMAGGGTTEEDNGGSDHGGDGGANSGGGVAILSLKYLELVGLKNVSDLGCSELSSSSFSKLEKLIVIDCPSLKNMFHPSMAGDLVNLKELLIKDCSTLEAVVGKEEEVEGGHERKIVKVEFPQLESLGLCDLPNLVSLFLNVNIALPKSTDRLHNPMQPQSLINEKVAIPSLKYLRLFGLKNVSDLWCSELPSSSFSKLENLKVIGCASLRKMFHPSMSRGLVNLKELLIEVCSTLEVVVGKEEVVGGGHGSKIDKTLFPLLGKLKLGSLPNLKRFCNSTHPLELPKLSQMDILFCPSMDAFSSEPVWAPNLTLQGISWNGDLNNAIQFLRKNGNDPMARSMEKPRTLDDVTDKFKPWQVAETRCWLVAMPDSTDEAHKVFRLLYTNSGNGVLALGCNGIMRLWKSGDSQHNPSGMATASVVLQRWQPASGLVMTNDVTGAKLEEAVPCMAVLKNSSSVFLACGVAISLFDPTTFKIRETFMPPPPASTFLAFYPRNNHIIAIGREDSTICIYNDLKDKVICILKGHQKRITGLAFSTNLKILVSSGADAQLCIWSTDTWVKLKSVPIQLPAGKPCDCDTGVQFHSRQIRLLVFHETQLAIYDASKMDRIRQWVPQDVLPAPISCATYSCARYSYDNQLVYVSFCDGNIGVFDADSLTLRCHITPSVYLSPALLSGSQPVYPLVVAAHPHQPNQFAIGLTDGSVIVMKLPTITGLDGGTASSSNSSNQTPGPEEDVDVDEDVDEDALITNRSRVRTATMGTNDNEEDFEEKRKKEEEERKKKKGKAPLLDEHEEY</sequence>
<protein>
    <submittedName>
        <fullName evidence="1">Uncharacterized protein</fullName>
    </submittedName>
</protein>